<protein>
    <submittedName>
        <fullName evidence="2">Uncharacterized protein</fullName>
    </submittedName>
</protein>
<feature type="compositionally biased region" description="Basic and acidic residues" evidence="1">
    <location>
        <begin position="306"/>
        <end position="315"/>
    </location>
</feature>
<evidence type="ECO:0000313" key="3">
    <source>
        <dbReference type="Proteomes" id="UP000317494"/>
    </source>
</evidence>
<proteinExistence type="predicted"/>
<evidence type="ECO:0000313" key="2">
    <source>
        <dbReference type="EMBL" id="TPX44970.1"/>
    </source>
</evidence>
<dbReference type="EMBL" id="QEAN01000162">
    <property type="protein sequence ID" value="TPX44970.1"/>
    <property type="molecule type" value="Genomic_DNA"/>
</dbReference>
<organism evidence="2 3">
    <name type="scientific">Synchytrium endobioticum</name>
    <dbReference type="NCBI Taxonomy" id="286115"/>
    <lineage>
        <taxon>Eukaryota</taxon>
        <taxon>Fungi</taxon>
        <taxon>Fungi incertae sedis</taxon>
        <taxon>Chytridiomycota</taxon>
        <taxon>Chytridiomycota incertae sedis</taxon>
        <taxon>Chytridiomycetes</taxon>
        <taxon>Synchytriales</taxon>
        <taxon>Synchytriaceae</taxon>
        <taxon>Synchytrium</taxon>
    </lineage>
</organism>
<name>A0A507D188_9FUNG</name>
<dbReference type="VEuPathDB" id="FungiDB:SeMB42_g04158"/>
<evidence type="ECO:0000256" key="1">
    <source>
        <dbReference type="SAM" id="MobiDB-lite"/>
    </source>
</evidence>
<feature type="compositionally biased region" description="Basic and acidic residues" evidence="1">
    <location>
        <begin position="326"/>
        <end position="343"/>
    </location>
</feature>
<feature type="region of interest" description="Disordered" evidence="1">
    <location>
        <begin position="306"/>
        <end position="371"/>
    </location>
</feature>
<sequence>MRVHAFPHVLFMTTDEAINVFREEIRPSSELDPETRPGCQLQRQYYLTLFAHLKMLLRVIVNVYKYHDIDAANREISDPGILSSLERKKLLERAKSIKDKATAALEHINECGRRLGLPSIPESEVRIVDDGTGYLGVKDMEIESMLHRIDAFRAMIRSEEWKRDNLVTYGYVGLLTPHSIDKTFRNLHVPERFHYNPTPEMTYSQLLYSAHFHQTAAEWLKYAVNFLLLEDDHITAQIPCEVLKAFWKCTEVLAKRAVNHRKIYRLYMEAMANRVRDEHVDLDSNVVRAYNLEVRPELHQYIMDERSASDDEQPTHPDLLQVGSPRYDHGSRDDSSFGDRDGLISRVDGPSTLGSGKSRLKSTELQQAQSDKTNRIEALGTKLDKHRRDLRIPKPTTSTTTLSTIGKTSATGTAAAISPVPAPRMKTTLVFEE</sequence>
<dbReference type="AlphaFoldDB" id="A0A507D188"/>
<keyword evidence="3" id="KW-1185">Reference proteome</keyword>
<gene>
    <name evidence="2" type="ORF">SeMB42_g04158</name>
</gene>
<accession>A0A507D188</accession>
<reference evidence="2 3" key="1">
    <citation type="journal article" date="2019" name="Sci. Rep.">
        <title>Comparative genomics of chytrid fungi reveal insights into the obligate biotrophic and pathogenic lifestyle of Synchytrium endobioticum.</title>
        <authorList>
            <person name="van de Vossenberg B.T.L.H."/>
            <person name="Warris S."/>
            <person name="Nguyen H.D.T."/>
            <person name="van Gent-Pelzer M.P.E."/>
            <person name="Joly D.L."/>
            <person name="van de Geest H.C."/>
            <person name="Bonants P.J.M."/>
            <person name="Smith D.S."/>
            <person name="Levesque C.A."/>
            <person name="van der Lee T.A.J."/>
        </authorList>
    </citation>
    <scope>NUCLEOTIDE SEQUENCE [LARGE SCALE GENOMIC DNA]</scope>
    <source>
        <strain evidence="2 3">MB42</strain>
    </source>
</reference>
<comment type="caution">
    <text evidence="2">The sequence shown here is derived from an EMBL/GenBank/DDBJ whole genome shotgun (WGS) entry which is preliminary data.</text>
</comment>
<dbReference type="Proteomes" id="UP000317494">
    <property type="component" value="Unassembled WGS sequence"/>
</dbReference>